<keyword evidence="2" id="KW-1133">Transmembrane helix</keyword>
<feature type="region of interest" description="Disordered" evidence="1">
    <location>
        <begin position="22"/>
        <end position="56"/>
    </location>
</feature>
<gene>
    <name evidence="3" type="ORF">yc1106_07450</name>
</gene>
<dbReference type="VEuPathDB" id="FungiDB:yc1106_07450"/>
<accession>A0A9Q8ZDJ1</accession>
<dbReference type="Proteomes" id="UP001056012">
    <property type="component" value="Chromosome 5"/>
</dbReference>
<dbReference type="OrthoDB" id="5358884at2759"/>
<feature type="transmembrane region" description="Helical" evidence="2">
    <location>
        <begin position="70"/>
        <end position="95"/>
    </location>
</feature>
<sequence length="273" mass="28907">MADAPQVVYASPDLEIDRTHEHPHTVHQSCQTPEPPPVRSPWPARATQGKSDDETALPVSRSLGFQRRKFWVLCVVAVILIGGTIGGSIGGVLAVQSSRYGGHEAGGYYATDLLSSARGQPVVSVTMADTNLSQTPSTVTSKDAAIAAASTITNSLSSSSLNAATPTLTIDNSCPSTLRSYNSKLYDCVAKRNANEVGDIIAILAYTLQQCVDACSNMNIIAGSVKCRAVAMTNGLDYEYQNNIAANCWLKSASQPSQQWDNATLAVLITDGE</sequence>
<evidence type="ECO:0000256" key="2">
    <source>
        <dbReference type="SAM" id="Phobius"/>
    </source>
</evidence>
<proteinExistence type="predicted"/>
<dbReference type="EMBL" id="CP089278">
    <property type="protein sequence ID" value="USP80176.1"/>
    <property type="molecule type" value="Genomic_DNA"/>
</dbReference>
<evidence type="ECO:0000256" key="1">
    <source>
        <dbReference type="SAM" id="MobiDB-lite"/>
    </source>
</evidence>
<reference evidence="3" key="1">
    <citation type="submission" date="2021-12" db="EMBL/GenBank/DDBJ databases">
        <title>Curvularia clavata genome.</title>
        <authorList>
            <person name="Cao Y."/>
        </authorList>
    </citation>
    <scope>NUCLEOTIDE SEQUENCE</scope>
    <source>
        <strain evidence="3">Yc1106</strain>
    </source>
</reference>
<organism evidence="3 4">
    <name type="scientific">Curvularia clavata</name>
    <dbReference type="NCBI Taxonomy" id="95742"/>
    <lineage>
        <taxon>Eukaryota</taxon>
        <taxon>Fungi</taxon>
        <taxon>Dikarya</taxon>
        <taxon>Ascomycota</taxon>
        <taxon>Pezizomycotina</taxon>
        <taxon>Dothideomycetes</taxon>
        <taxon>Pleosporomycetidae</taxon>
        <taxon>Pleosporales</taxon>
        <taxon>Pleosporineae</taxon>
        <taxon>Pleosporaceae</taxon>
        <taxon>Curvularia</taxon>
    </lineage>
</organism>
<evidence type="ECO:0008006" key="5">
    <source>
        <dbReference type="Google" id="ProtNLM"/>
    </source>
</evidence>
<evidence type="ECO:0000313" key="3">
    <source>
        <dbReference type="EMBL" id="USP80176.1"/>
    </source>
</evidence>
<protein>
    <recommendedName>
        <fullName evidence="5">Apple domain-containing protein</fullName>
    </recommendedName>
</protein>
<evidence type="ECO:0000313" key="4">
    <source>
        <dbReference type="Proteomes" id="UP001056012"/>
    </source>
</evidence>
<name>A0A9Q8ZDJ1_CURCL</name>
<dbReference type="AlphaFoldDB" id="A0A9Q8ZDJ1"/>
<keyword evidence="2" id="KW-0812">Transmembrane</keyword>
<keyword evidence="4" id="KW-1185">Reference proteome</keyword>
<keyword evidence="2" id="KW-0472">Membrane</keyword>